<gene>
    <name evidence="3" type="ORF">KDK92_14205</name>
</gene>
<dbReference type="Gene3D" id="3.40.50.300">
    <property type="entry name" value="P-loop containing nucleotide triphosphate hydrolases"/>
    <property type="match status" value="1"/>
</dbReference>
<dbReference type="InterPro" id="IPR003593">
    <property type="entry name" value="AAA+_ATPase"/>
</dbReference>
<protein>
    <submittedName>
        <fullName evidence="3">Type IV pilus twitching motility protein PilT</fullName>
    </submittedName>
</protein>
<dbReference type="AlphaFoldDB" id="A0A9J6P5X5"/>
<dbReference type="InterPro" id="IPR006321">
    <property type="entry name" value="PilT/PilU"/>
</dbReference>
<dbReference type="Proteomes" id="UP001056429">
    <property type="component" value="Unassembled WGS sequence"/>
</dbReference>
<dbReference type="InterPro" id="IPR027417">
    <property type="entry name" value="P-loop_NTPase"/>
</dbReference>
<reference evidence="3" key="1">
    <citation type="journal article" date="2021" name="mSystems">
        <title>Bacteria and Archaea Synergistically Convert Glycine Betaine to Biogenic Methane in the Formosa Cold Seep of the South China Sea.</title>
        <authorList>
            <person name="Li L."/>
            <person name="Zhang W."/>
            <person name="Zhang S."/>
            <person name="Song L."/>
            <person name="Sun Q."/>
            <person name="Zhang H."/>
            <person name="Xiang H."/>
            <person name="Dong X."/>
        </authorList>
    </citation>
    <scope>NUCLEOTIDE SEQUENCE</scope>
    <source>
        <strain evidence="3">ZWT</strain>
    </source>
</reference>
<comment type="caution">
    <text evidence="3">The sequence shown here is derived from an EMBL/GenBank/DDBJ whole genome shotgun (WGS) entry which is preliminary data.</text>
</comment>
<dbReference type="SUPFAM" id="SSF52540">
    <property type="entry name" value="P-loop containing nucleoside triphosphate hydrolases"/>
    <property type="match status" value="1"/>
</dbReference>
<dbReference type="GO" id="GO:0016887">
    <property type="term" value="F:ATP hydrolysis activity"/>
    <property type="evidence" value="ECO:0007669"/>
    <property type="project" value="InterPro"/>
</dbReference>
<dbReference type="CDD" id="cd01131">
    <property type="entry name" value="PilT"/>
    <property type="match status" value="1"/>
</dbReference>
<dbReference type="InterPro" id="IPR050921">
    <property type="entry name" value="T4SS_GSP_E_ATPase"/>
</dbReference>
<dbReference type="PROSITE" id="PS00662">
    <property type="entry name" value="T2SP_E"/>
    <property type="match status" value="1"/>
</dbReference>
<dbReference type="RefSeq" id="WP_250859992.1">
    <property type="nucleotide sequence ID" value="NZ_JAGSOJ010000003.1"/>
</dbReference>
<organism evidence="3 4">
    <name type="scientific">Oceanirhabdus seepicola</name>
    <dbReference type="NCBI Taxonomy" id="2828781"/>
    <lineage>
        <taxon>Bacteria</taxon>
        <taxon>Bacillati</taxon>
        <taxon>Bacillota</taxon>
        <taxon>Clostridia</taxon>
        <taxon>Eubacteriales</taxon>
        <taxon>Clostridiaceae</taxon>
        <taxon>Oceanirhabdus</taxon>
    </lineage>
</organism>
<evidence type="ECO:0000259" key="2">
    <source>
        <dbReference type="PROSITE" id="PS00662"/>
    </source>
</evidence>
<dbReference type="Pfam" id="PF00437">
    <property type="entry name" value="T2SSE"/>
    <property type="match status" value="1"/>
</dbReference>
<dbReference type="NCBIfam" id="TIGR01420">
    <property type="entry name" value="pilT_fam"/>
    <property type="match status" value="1"/>
</dbReference>
<dbReference type="InterPro" id="IPR001482">
    <property type="entry name" value="T2SS/T4SS_dom"/>
</dbReference>
<evidence type="ECO:0000313" key="4">
    <source>
        <dbReference type="Proteomes" id="UP001056429"/>
    </source>
</evidence>
<reference evidence="3" key="2">
    <citation type="submission" date="2021-04" db="EMBL/GenBank/DDBJ databases">
        <authorList>
            <person name="Dong X."/>
        </authorList>
    </citation>
    <scope>NUCLEOTIDE SEQUENCE</scope>
    <source>
        <strain evidence="3">ZWT</strain>
    </source>
</reference>
<keyword evidence="4" id="KW-1185">Reference proteome</keyword>
<accession>A0A9J6P5X5</accession>
<dbReference type="Gene3D" id="3.30.450.90">
    <property type="match status" value="1"/>
</dbReference>
<name>A0A9J6P5X5_9CLOT</name>
<evidence type="ECO:0000313" key="3">
    <source>
        <dbReference type="EMBL" id="MCM1990880.1"/>
    </source>
</evidence>
<dbReference type="GO" id="GO:0005524">
    <property type="term" value="F:ATP binding"/>
    <property type="evidence" value="ECO:0007669"/>
    <property type="project" value="InterPro"/>
</dbReference>
<dbReference type="EMBL" id="JAGSOJ010000003">
    <property type="protein sequence ID" value="MCM1990880.1"/>
    <property type="molecule type" value="Genomic_DNA"/>
</dbReference>
<dbReference type="SMART" id="SM00382">
    <property type="entry name" value="AAA"/>
    <property type="match status" value="1"/>
</dbReference>
<dbReference type="PANTHER" id="PTHR30486">
    <property type="entry name" value="TWITCHING MOTILITY PROTEIN PILT"/>
    <property type="match status" value="1"/>
</dbReference>
<proteinExistence type="inferred from homology"/>
<sequence>MIPLKELLENTIQCNASDLHLTVGASPNVRVDGELQRLNYKKLMPLDTEEYAKEILEEKFDEYMEMGEYDISFSLAGLGRFRVNVYKQRGSHAIAIRVVGQKIPSLKELSMPKALKELSEQQRGLVLVTGPTGSGKSTTLAALVNEINNNRSAHIITLEDPIEYLHKHSKSIVNQREIGKDSTSYNRALRAILREDPDVILVGEMRDLETISIALTAAETGHLVLSTLHTVGTVKTIDRIIDVFPPHQQQQIKVQLAAVLKGVVSQQLIPSTEGNGRICAQEIMKNTNAIQNLIREGKTHQIESLIQTGSKYDMKTMDMCLADLCKKGVISKEDAIKFSIDQAMLNRLLVF</sequence>
<feature type="domain" description="Bacterial type II secretion system protein E" evidence="2">
    <location>
        <begin position="193"/>
        <end position="207"/>
    </location>
</feature>
<comment type="similarity">
    <text evidence="1">Belongs to the GSP E family.</text>
</comment>
<evidence type="ECO:0000256" key="1">
    <source>
        <dbReference type="ARBA" id="ARBA00006611"/>
    </source>
</evidence>